<evidence type="ECO:0000313" key="1">
    <source>
        <dbReference type="EMBL" id="VDN20968.1"/>
    </source>
</evidence>
<name>A0A183DVK0_9BILA</name>
<reference evidence="1 2" key="2">
    <citation type="submission" date="2018-11" db="EMBL/GenBank/DDBJ databases">
        <authorList>
            <consortium name="Pathogen Informatics"/>
        </authorList>
    </citation>
    <scope>NUCLEOTIDE SEQUENCE [LARGE SCALE GENOMIC DNA]</scope>
</reference>
<dbReference type="WBParaSite" id="GPUH_0001275501-mRNA-1">
    <property type="protein sequence ID" value="GPUH_0001275501-mRNA-1"/>
    <property type="gene ID" value="GPUH_0001275501"/>
</dbReference>
<accession>A0A183DVK0</accession>
<gene>
    <name evidence="1" type="ORF">GPUH_LOCUS12744</name>
</gene>
<evidence type="ECO:0000313" key="3">
    <source>
        <dbReference type="WBParaSite" id="GPUH_0001275501-mRNA-1"/>
    </source>
</evidence>
<dbReference type="EMBL" id="UYRT01079569">
    <property type="protein sequence ID" value="VDN20968.1"/>
    <property type="molecule type" value="Genomic_DNA"/>
</dbReference>
<dbReference type="Proteomes" id="UP000271098">
    <property type="component" value="Unassembled WGS sequence"/>
</dbReference>
<proteinExistence type="predicted"/>
<dbReference type="OrthoDB" id="5776635at2759"/>
<keyword evidence="2" id="KW-1185">Reference proteome</keyword>
<organism evidence="3">
    <name type="scientific">Gongylonema pulchrum</name>
    <dbReference type="NCBI Taxonomy" id="637853"/>
    <lineage>
        <taxon>Eukaryota</taxon>
        <taxon>Metazoa</taxon>
        <taxon>Ecdysozoa</taxon>
        <taxon>Nematoda</taxon>
        <taxon>Chromadorea</taxon>
        <taxon>Rhabditida</taxon>
        <taxon>Spirurina</taxon>
        <taxon>Spiruromorpha</taxon>
        <taxon>Spiruroidea</taxon>
        <taxon>Gongylonematidae</taxon>
        <taxon>Gongylonema</taxon>
    </lineage>
</organism>
<dbReference type="AlphaFoldDB" id="A0A183DVK0"/>
<evidence type="ECO:0000313" key="2">
    <source>
        <dbReference type="Proteomes" id="UP000271098"/>
    </source>
</evidence>
<reference evidence="3" key="1">
    <citation type="submission" date="2016-06" db="UniProtKB">
        <authorList>
            <consortium name="WormBaseParasite"/>
        </authorList>
    </citation>
    <scope>IDENTIFICATION</scope>
</reference>
<protein>
    <submittedName>
        <fullName evidence="3">HEAT repeat-containing protein 1</fullName>
    </submittedName>
</protein>
<sequence length="138" mass="15599">MLSLKAILQVLLDSTQAHNQRFKVYRLATEQPIINIEKVILSVYPVLKIIGLLETECVYWFKRLDGTVLAQIYPKFVLNGRTLVLKTMQLDAQMRAVILGTALMLVLHEVYPDIRNALAASLLRIEPDETLHSTLGLA</sequence>